<dbReference type="AlphaFoldDB" id="A0A198UK74"/>
<dbReference type="PANTHER" id="PTHR30399:SF1">
    <property type="entry name" value="UTP PYROPHOSPHATASE"/>
    <property type="match status" value="1"/>
</dbReference>
<dbReference type="Proteomes" id="UP000078228">
    <property type="component" value="Unassembled WGS sequence"/>
</dbReference>
<dbReference type="InterPro" id="IPR002725">
    <property type="entry name" value="YgjP-like_metallopeptidase"/>
</dbReference>
<sequence length="229" mass="26752">MQIGNLSIDLQRKAIKNLHIAVLPPVGNVRVSAPLRMSDDAIHLAVASRLIWIKKQQAKFANQARQSEREMLAGESHFLWGKRYRLEVLHTTGRHRIELSHQKINLWVREQTSHANKIAVLEQYYRDELKREIEKLLAIWQPKMGVQASRFGVKKMKTLWGSCNTVSGSIWLNLELAKKPRECLEYVVVHELVHLLERHHNARFMAYMDEFLPNWRQRKTLLNELALGV</sequence>
<evidence type="ECO:0000313" key="3">
    <source>
        <dbReference type="Proteomes" id="UP000078228"/>
    </source>
</evidence>
<dbReference type="PATRIC" id="fig|480.237.peg.30"/>
<dbReference type="Pfam" id="PF01863">
    <property type="entry name" value="YgjP-like"/>
    <property type="match status" value="1"/>
</dbReference>
<accession>A0A198UK74</accession>
<protein>
    <submittedName>
        <fullName evidence="2">Putative metal-dependent hydrolase</fullName>
    </submittedName>
</protein>
<reference evidence="2 3" key="1">
    <citation type="journal article" date="2016" name="Genome Biol. Evol.">
        <title>Comparative Genomic Analyses of the Moraxella catarrhalis Serosensitive and Seroresistant Lineages Demonstrate Their Independent Evolution.</title>
        <authorList>
            <person name="Earl J.P."/>
            <person name="de Vries S.P."/>
            <person name="Ahmed A."/>
            <person name="Powell E."/>
            <person name="Schultz M.P."/>
            <person name="Hermans P.W."/>
            <person name="Hill D.J."/>
            <person name="Zhou Z."/>
            <person name="Constantinidou C.I."/>
            <person name="Hu F.Z."/>
            <person name="Bootsma H.J."/>
            <person name="Ehrlich G.D."/>
        </authorList>
    </citation>
    <scope>NUCLEOTIDE SEQUENCE [LARGE SCALE GENOMIC DNA]</scope>
    <source>
        <strain evidence="2 3">Z7542</strain>
    </source>
</reference>
<keyword evidence="3" id="KW-1185">Reference proteome</keyword>
<dbReference type="InterPro" id="IPR053136">
    <property type="entry name" value="UTP_pyrophosphatase-like"/>
</dbReference>
<dbReference type="GO" id="GO:0016787">
    <property type="term" value="F:hydrolase activity"/>
    <property type="evidence" value="ECO:0007669"/>
    <property type="project" value="UniProtKB-KW"/>
</dbReference>
<dbReference type="CDD" id="cd07344">
    <property type="entry name" value="M48_yhfN_like"/>
    <property type="match status" value="1"/>
</dbReference>
<proteinExistence type="predicted"/>
<evidence type="ECO:0000313" key="2">
    <source>
        <dbReference type="EMBL" id="OAU96679.1"/>
    </source>
</evidence>
<gene>
    <name evidence="2" type="ORF">AO384_0840</name>
</gene>
<name>A0A198UK74_MORCA</name>
<comment type="caution">
    <text evidence="2">The sequence shown here is derived from an EMBL/GenBank/DDBJ whole genome shotgun (WGS) entry which is preliminary data.</text>
</comment>
<evidence type="ECO:0000259" key="1">
    <source>
        <dbReference type="Pfam" id="PF01863"/>
    </source>
</evidence>
<dbReference type="Gene3D" id="3.30.2010.10">
    <property type="entry name" value="Metalloproteases ('zincins'), catalytic domain"/>
    <property type="match status" value="1"/>
</dbReference>
<keyword evidence="2" id="KW-0378">Hydrolase</keyword>
<feature type="domain" description="YgjP-like metallopeptidase" evidence="1">
    <location>
        <begin position="24"/>
        <end position="224"/>
    </location>
</feature>
<organism evidence="2 3">
    <name type="scientific">Moraxella catarrhalis</name>
    <name type="common">Branhamella catarrhalis</name>
    <dbReference type="NCBI Taxonomy" id="480"/>
    <lineage>
        <taxon>Bacteria</taxon>
        <taxon>Pseudomonadati</taxon>
        <taxon>Pseudomonadota</taxon>
        <taxon>Gammaproteobacteria</taxon>
        <taxon>Moraxellales</taxon>
        <taxon>Moraxellaceae</taxon>
        <taxon>Moraxella</taxon>
    </lineage>
</organism>
<dbReference type="EMBL" id="LXHC01000016">
    <property type="protein sequence ID" value="OAU96679.1"/>
    <property type="molecule type" value="Genomic_DNA"/>
</dbReference>
<dbReference type="PANTHER" id="PTHR30399">
    <property type="entry name" value="UNCHARACTERIZED PROTEIN YGJP"/>
    <property type="match status" value="1"/>
</dbReference>